<dbReference type="Proteomes" id="UP000286104">
    <property type="component" value="Unassembled WGS sequence"/>
</dbReference>
<evidence type="ECO:0000259" key="2">
    <source>
        <dbReference type="Pfam" id="PF17802"/>
    </source>
</evidence>
<dbReference type="InterPro" id="IPR008966">
    <property type="entry name" value="Adhesion_dom_sf"/>
</dbReference>
<proteinExistence type="predicted"/>
<name>A0A414A6W7_9FIRM</name>
<sequence length="1343" mass="150064">MIYNSMKGGCRMDKDMERLGKERLKRVRRRRQLATFIISMAVIVLGITAYRLIQPASAADQNQKDFTIDNVTENYVNLQKLQSNGSYTKMSSEGKPVDWNGEKFKLEVQLDFGIGKNDTVDANGNTVKNYYYVYDPSVTIPDELCNYWKTKCDDNGDKEQFQYRYIKNEDGTYAILIKFVDGYIEGNSSDINGWAKVEAFGEGKTNDSGDVNIYIGGDVTITVDKDNIHWNGNDSLNYDISVKKSNTNNNNIAIDENGNYYVEFTVDVSSGKGTPDDIEITDEFNGNGMRVDTTGFTYSIKKNGQAVDSSYTATATGKNDPADAGKATLTAKLPKLSAGESCSITYRYYLTNAGDLGNNAAWQATNFVTGKSTDQKSKETVIDTSSSYVKYYKNLIEKSGKYDKTNNRIIWTVTVNKSCENIAGAVLIDDMFDKITGIDILPSDGYTINKDSSGKVTSVTFNPTDGNKNCNKYTVKYYTDALRTFDDQKFNNKATLTKDDKSYDGSSSVNVPKTKQDITKRLVEAQKTDNGLYTLKWQAKFTIPASGFPKEFGIADTMLSKSQKNCHYMTYTQMNDFVSQVKKEFDGYIDDITVKYLDENNNSQKADFSKLSETADYRFTSVNISFNKDYPISNSERTVAFTYSTTADTTPSGRVEYVNKFEALNSSASASYSHTTSKIVKTDGNGNTSQTYLKTTESDGTLTWRVDVLMDADATEYTITDKLPDGVTLQSVKTMLAYPNNDGFTDYDFDGTLHTVTDGDWFINGIQTSTTLDESTNTVVTGVTKPDENNTTIHGWFENSHIYVVYKCKIDDFENFEAGKSVDYKNIATASSNTNSDMGWVKQTQTMSKPGESGSDNPTEGDKVVSKNFKWDEDNHRLRYTVIINPDAKDYLPDSDTLKLTDVLQFKTMTYSPQALWYIDLMPATVQFRQAIKQDDGTYKAGDTVDGCKWAYTTKDGTYEWNDTSYRTISADIPDGKAIMLTYTYQVNAKVLGTPDQYNPIKMDVSNTAKLEGVEKGEDRKDNQTVYKESKSSAGVIKSNTFTLYKVDKTNYGKQLEGAEFELFGYTSDGSYKSLGKYTTDKNGRIDISMSTDNLEYNTQYYIVETKAPDGYILSTEPHKEYFYFSADTSAHPVIAENSSLQGSDMAKVNTPYYYEDVAVSTTSISVDKKWTDSKNNPLSKTDGKIYLQLHQVDSANNDKKYGNPVEMTADSAGEWSYVFENLPLQGVNENGILTGTTYKYYVTEVGINQNNSMSGYDVSYIFKDINGTQITKTDANVAPGSADAIESGTVEITNKLIEYELPETGGSGNRWLYMLSGVVLIAIASITLFYKNIKHYKKENAI</sequence>
<dbReference type="Pfam" id="PF17802">
    <property type="entry name" value="SpaA"/>
    <property type="match status" value="1"/>
</dbReference>
<dbReference type="InterPro" id="IPR013783">
    <property type="entry name" value="Ig-like_fold"/>
</dbReference>
<keyword evidence="1" id="KW-1133">Transmembrane helix</keyword>
<evidence type="ECO:0000313" key="3">
    <source>
        <dbReference type="EMBL" id="RHC41437.1"/>
    </source>
</evidence>
<feature type="domain" description="SpaA-like prealbumin fold" evidence="2">
    <location>
        <begin position="1041"/>
        <end position="1120"/>
    </location>
</feature>
<feature type="transmembrane region" description="Helical" evidence="1">
    <location>
        <begin position="33"/>
        <end position="53"/>
    </location>
</feature>
<gene>
    <name evidence="3" type="ORF">DW848_03035</name>
</gene>
<evidence type="ECO:0000313" key="4">
    <source>
        <dbReference type="Proteomes" id="UP000286104"/>
    </source>
</evidence>
<organism evidence="3 4">
    <name type="scientific">Agathobacter rectalis</name>
    <dbReference type="NCBI Taxonomy" id="39491"/>
    <lineage>
        <taxon>Bacteria</taxon>
        <taxon>Bacillati</taxon>
        <taxon>Bacillota</taxon>
        <taxon>Clostridia</taxon>
        <taxon>Lachnospirales</taxon>
        <taxon>Lachnospiraceae</taxon>
        <taxon>Agathobacter</taxon>
    </lineage>
</organism>
<dbReference type="InterPro" id="IPR041033">
    <property type="entry name" value="SpaA_PFL_dom_1"/>
</dbReference>
<keyword evidence="3" id="KW-0176">Collagen</keyword>
<dbReference type="Gene3D" id="2.60.40.740">
    <property type="match status" value="1"/>
</dbReference>
<evidence type="ECO:0000256" key="1">
    <source>
        <dbReference type="SAM" id="Phobius"/>
    </source>
</evidence>
<dbReference type="EMBL" id="QSHU01000002">
    <property type="protein sequence ID" value="RHC41437.1"/>
    <property type="molecule type" value="Genomic_DNA"/>
</dbReference>
<accession>A0A414A6W7</accession>
<protein>
    <submittedName>
        <fullName evidence="3">Collagen-binding protein</fullName>
    </submittedName>
</protein>
<dbReference type="Gene3D" id="2.60.40.10">
    <property type="entry name" value="Immunoglobulins"/>
    <property type="match status" value="1"/>
</dbReference>
<dbReference type="SUPFAM" id="SSF49401">
    <property type="entry name" value="Bacterial adhesins"/>
    <property type="match status" value="1"/>
</dbReference>
<reference evidence="3 4" key="1">
    <citation type="submission" date="2018-08" db="EMBL/GenBank/DDBJ databases">
        <title>A genome reference for cultivated species of the human gut microbiota.</title>
        <authorList>
            <person name="Zou Y."/>
            <person name="Xue W."/>
            <person name="Luo G."/>
        </authorList>
    </citation>
    <scope>NUCLEOTIDE SEQUENCE [LARGE SCALE GENOMIC DNA]</scope>
    <source>
        <strain evidence="3 4">AM36-3AA</strain>
    </source>
</reference>
<dbReference type="SUPFAM" id="SSF49478">
    <property type="entry name" value="Cna protein B-type domain"/>
    <property type="match status" value="1"/>
</dbReference>
<keyword evidence="1" id="KW-0472">Membrane</keyword>
<comment type="caution">
    <text evidence="3">The sequence shown here is derived from an EMBL/GenBank/DDBJ whole genome shotgun (WGS) entry which is preliminary data.</text>
</comment>
<keyword evidence="1" id="KW-0812">Transmembrane</keyword>
<feature type="transmembrane region" description="Helical" evidence="1">
    <location>
        <begin position="1312"/>
        <end position="1331"/>
    </location>
</feature>